<evidence type="ECO:0000256" key="1">
    <source>
        <dbReference type="SAM" id="Phobius"/>
    </source>
</evidence>
<proteinExistence type="predicted"/>
<dbReference type="EMBL" id="RYZH01000042">
    <property type="protein sequence ID" value="RUL85037.1"/>
    <property type="molecule type" value="Genomic_DNA"/>
</dbReference>
<reference evidence="2 3" key="1">
    <citation type="submission" date="2018-12" db="EMBL/GenBank/DDBJ databases">
        <authorList>
            <person name="Toschakov S.V."/>
        </authorList>
    </citation>
    <scope>NUCLEOTIDE SEQUENCE [LARGE SCALE GENOMIC DNA]</scope>
    <source>
        <strain evidence="2 3">GM2012</strain>
    </source>
</reference>
<name>A0A432MFN7_9BACT</name>
<comment type="caution">
    <text evidence="2">The sequence shown here is derived from an EMBL/GenBank/DDBJ whole genome shotgun (WGS) entry which is preliminary data.</text>
</comment>
<dbReference type="InterPro" id="IPR006311">
    <property type="entry name" value="TAT_signal"/>
</dbReference>
<feature type="transmembrane region" description="Helical" evidence="1">
    <location>
        <begin position="144"/>
        <end position="165"/>
    </location>
</feature>
<dbReference type="OrthoDB" id="242605at2"/>
<reference evidence="2 3" key="2">
    <citation type="submission" date="2019-01" db="EMBL/GenBank/DDBJ databases">
        <title>Tautonia sociabilis, a novel thermotolerant planctomycete of Isosphaeraceae family, isolated from a 4000 m deep subterranean habitat.</title>
        <authorList>
            <person name="Kovaleva O.L."/>
            <person name="Elcheninov A.G."/>
            <person name="Van Heerden E."/>
            <person name="Toshchakov S.V."/>
            <person name="Novikov A."/>
            <person name="Bonch-Osmolovskaya E.A."/>
            <person name="Kublanov I.V."/>
        </authorList>
    </citation>
    <scope>NUCLEOTIDE SEQUENCE [LARGE SCALE GENOMIC DNA]</scope>
    <source>
        <strain evidence="2 3">GM2012</strain>
    </source>
</reference>
<keyword evidence="1" id="KW-0472">Membrane</keyword>
<feature type="transmembrane region" description="Helical" evidence="1">
    <location>
        <begin position="119"/>
        <end position="138"/>
    </location>
</feature>
<organism evidence="2 3">
    <name type="scientific">Tautonia sociabilis</name>
    <dbReference type="NCBI Taxonomy" id="2080755"/>
    <lineage>
        <taxon>Bacteria</taxon>
        <taxon>Pseudomonadati</taxon>
        <taxon>Planctomycetota</taxon>
        <taxon>Planctomycetia</taxon>
        <taxon>Isosphaerales</taxon>
        <taxon>Isosphaeraceae</taxon>
        <taxon>Tautonia</taxon>
    </lineage>
</organism>
<gene>
    <name evidence="2" type="ORF">TsocGM_19030</name>
</gene>
<feature type="transmembrane region" description="Helical" evidence="1">
    <location>
        <begin position="209"/>
        <end position="229"/>
    </location>
</feature>
<protein>
    <recommendedName>
        <fullName evidence="4">Glycosyltransferase RgtA/B/C/D-like domain-containing protein</fullName>
    </recommendedName>
</protein>
<feature type="transmembrane region" description="Helical" evidence="1">
    <location>
        <begin position="368"/>
        <end position="384"/>
    </location>
</feature>
<feature type="transmembrane region" description="Helical" evidence="1">
    <location>
        <begin position="335"/>
        <end position="356"/>
    </location>
</feature>
<keyword evidence="1" id="KW-1133">Transmembrane helix</keyword>
<dbReference type="RefSeq" id="WP_126727047.1">
    <property type="nucleotide sequence ID" value="NZ_RYZH01000042.1"/>
</dbReference>
<feature type="transmembrane region" description="Helical" evidence="1">
    <location>
        <begin position="172"/>
        <end position="197"/>
    </location>
</feature>
<dbReference type="PROSITE" id="PS51318">
    <property type="entry name" value="TAT"/>
    <property type="match status" value="1"/>
</dbReference>
<feature type="transmembrane region" description="Helical" evidence="1">
    <location>
        <begin position="396"/>
        <end position="417"/>
    </location>
</feature>
<evidence type="ECO:0000313" key="3">
    <source>
        <dbReference type="Proteomes" id="UP000280296"/>
    </source>
</evidence>
<dbReference type="AlphaFoldDB" id="A0A432MFN7"/>
<dbReference type="Proteomes" id="UP000280296">
    <property type="component" value="Unassembled WGS sequence"/>
</dbReference>
<accession>A0A432MFN7</accession>
<evidence type="ECO:0000313" key="2">
    <source>
        <dbReference type="EMBL" id="RUL85037.1"/>
    </source>
</evidence>
<feature type="transmembrane region" description="Helical" evidence="1">
    <location>
        <begin position="91"/>
        <end position="112"/>
    </location>
</feature>
<evidence type="ECO:0008006" key="4">
    <source>
        <dbReference type="Google" id="ProtNLM"/>
    </source>
</evidence>
<keyword evidence="3" id="KW-1185">Reference proteome</keyword>
<keyword evidence="1" id="KW-0812">Transmembrane</keyword>
<sequence>MTDPPPRTSSRRDRLAWLLLAIGLAWTAALRAPLILHARDHIDSDLAVDGITLIDAVEGRWRWHYPGTPHIGIPPVLLSYPQAMIWGPGPIALVAGGTVAWLLVVAATFALARRAFGPGVAAWSLAPLVFSSVGTVWLSGRITGGHLLTLAWHTAALLGLVSIAARGGAVRAMLLGLWCGLGLYLDAMFLFTLLGMAPAAVVSWRSGGWSQAGLATAMAFAVGLAVGAAPGEIGRRVDPYDPYGEQFAPIFRPDVIAEHARILGLECLPRQISGYELPELRATPEALTPNGRPARLLERSGLPAPLAGIVSALTLGLFAASLARLQVEVRRGGGGGRLAAIASLASAGLIVSAFLINRNIFNSDNYRYLIYLLVPWSLGFGLLAESLSRRGIAGRLLAAGLAIGLAVASTGSVLAWYDGLGWLGVGPEDQPNGTATVTAIAQVPGSSSARRVEIPLPPGASHLYGDYWDVYRAAFLSGGRVVGVPFPTYPNRFEGWSSGLGPGRGALLVLDPTGDWRAMLAESWRREGRDPGELHQLSILFP</sequence>